<dbReference type="InterPro" id="IPR014194">
    <property type="entry name" value="Spore_III_AE"/>
</dbReference>
<dbReference type="Pfam" id="PF09546">
    <property type="entry name" value="Spore_III_AE"/>
    <property type="match status" value="1"/>
</dbReference>
<accession>A0A9D1NCH2</accession>
<dbReference type="EMBL" id="DVOH01000023">
    <property type="protein sequence ID" value="HIV00139.1"/>
    <property type="molecule type" value="Genomic_DNA"/>
</dbReference>
<reference evidence="2" key="1">
    <citation type="submission" date="2020-10" db="EMBL/GenBank/DDBJ databases">
        <authorList>
            <person name="Gilroy R."/>
        </authorList>
    </citation>
    <scope>NUCLEOTIDE SEQUENCE</scope>
    <source>
        <strain evidence="2">23406</strain>
    </source>
</reference>
<comment type="caution">
    <text evidence="2">The sequence shown here is derived from an EMBL/GenBank/DDBJ whole genome shotgun (WGS) entry which is preliminary data.</text>
</comment>
<feature type="transmembrane region" description="Helical" evidence="1">
    <location>
        <begin position="258"/>
        <end position="283"/>
    </location>
</feature>
<sequence>MKTTYRLRLFVGAMLFLAIAVAAAIGSFFDGGSLTVAYAASDSDLTPEQQLEQEVEQGIDRLISGELEAFYAALEQKDSPTFGALLRAVIDGDFGASGAERFRLILSAFLPDFKTVLASVASIVMLGVLYAVLRQLNSGFIKESTSKVVYFAVFGAVLAILTSVVIGAVSAADRVIDTASNAVNLFFPVLITLITAIGGGGTAGIFQTAGASVANLAAGTIKAVVMPLFFASVVFTVIGSISPNVSLNKLSKAAKSLANWILGGLFGMIASFSALQGIVGVGIDSIGIRTAKFALSSYVPILGGYLSDGFDIVMAGSLVLKNAFGFSAVVVLLGLTASSIVGVAVTGLVLRFAGGILQPLGDDRISGLLDSVGKSLNILVAMMAGMVFLVCFLLVLMISAFNGGAL</sequence>
<keyword evidence="1" id="KW-0472">Membrane</keyword>
<dbReference type="AlphaFoldDB" id="A0A9D1NCH2"/>
<keyword evidence="1" id="KW-1133">Transmembrane helix</keyword>
<protein>
    <submittedName>
        <fullName evidence="2">Stage III sporulation protein AE</fullName>
    </submittedName>
</protein>
<evidence type="ECO:0000313" key="2">
    <source>
        <dbReference type="EMBL" id="HIV00139.1"/>
    </source>
</evidence>
<feature type="transmembrane region" description="Helical" evidence="1">
    <location>
        <begin position="375"/>
        <end position="401"/>
    </location>
</feature>
<evidence type="ECO:0000256" key="1">
    <source>
        <dbReference type="SAM" id="Phobius"/>
    </source>
</evidence>
<reference evidence="2" key="2">
    <citation type="journal article" date="2021" name="PeerJ">
        <title>Extensive microbial diversity within the chicken gut microbiome revealed by metagenomics and culture.</title>
        <authorList>
            <person name="Gilroy R."/>
            <person name="Ravi A."/>
            <person name="Getino M."/>
            <person name="Pursley I."/>
            <person name="Horton D.L."/>
            <person name="Alikhan N.F."/>
            <person name="Baker D."/>
            <person name="Gharbi K."/>
            <person name="Hall N."/>
            <person name="Watson M."/>
            <person name="Adriaenssens E.M."/>
            <person name="Foster-Nyarko E."/>
            <person name="Jarju S."/>
            <person name="Secka A."/>
            <person name="Antonio M."/>
            <person name="Oren A."/>
            <person name="Chaudhuri R.R."/>
            <person name="La Ragione R."/>
            <person name="Hildebrand F."/>
            <person name="Pallen M.J."/>
        </authorList>
    </citation>
    <scope>NUCLEOTIDE SEQUENCE</scope>
    <source>
        <strain evidence="2">23406</strain>
    </source>
</reference>
<feature type="transmembrane region" description="Helical" evidence="1">
    <location>
        <begin position="213"/>
        <end position="238"/>
    </location>
</feature>
<feature type="transmembrane region" description="Helical" evidence="1">
    <location>
        <begin position="116"/>
        <end position="136"/>
    </location>
</feature>
<proteinExistence type="predicted"/>
<feature type="transmembrane region" description="Helical" evidence="1">
    <location>
        <begin position="183"/>
        <end position="206"/>
    </location>
</feature>
<name>A0A9D1NCH2_9FIRM</name>
<keyword evidence="1" id="KW-0812">Transmembrane</keyword>
<organism evidence="2 3">
    <name type="scientific">Candidatus Stercoripulliclostridium merdipullorum</name>
    <dbReference type="NCBI Taxonomy" id="2840952"/>
    <lineage>
        <taxon>Bacteria</taxon>
        <taxon>Bacillati</taxon>
        <taxon>Bacillota</taxon>
        <taxon>Clostridia</taxon>
        <taxon>Eubacteriales</taxon>
        <taxon>Candidatus Stercoripulliclostridium</taxon>
    </lineage>
</organism>
<feature type="transmembrane region" description="Helical" evidence="1">
    <location>
        <begin position="326"/>
        <end position="354"/>
    </location>
</feature>
<evidence type="ECO:0000313" key="3">
    <source>
        <dbReference type="Proteomes" id="UP000886891"/>
    </source>
</evidence>
<feature type="transmembrane region" description="Helical" evidence="1">
    <location>
        <begin position="148"/>
        <end position="171"/>
    </location>
</feature>
<gene>
    <name evidence="2" type="ORF">IAB14_03370</name>
</gene>
<dbReference type="Proteomes" id="UP000886891">
    <property type="component" value="Unassembled WGS sequence"/>
</dbReference>